<evidence type="ECO:0000256" key="4">
    <source>
        <dbReference type="ARBA" id="ARBA00022692"/>
    </source>
</evidence>
<feature type="transmembrane region" description="Helical" evidence="7">
    <location>
        <begin position="240"/>
        <end position="259"/>
    </location>
</feature>
<dbReference type="PANTHER" id="PTHR33362">
    <property type="entry name" value="SIALIC ACID TRAP TRANSPORTER PERMEASE PROTEIN SIAT-RELATED"/>
    <property type="match status" value="1"/>
</dbReference>
<dbReference type="InterPro" id="IPR010656">
    <property type="entry name" value="DctM"/>
</dbReference>
<feature type="transmembrane region" description="Helical" evidence="7">
    <location>
        <begin position="373"/>
        <end position="389"/>
    </location>
</feature>
<name>A0A9D5Q668_9BACT</name>
<feature type="transmembrane region" description="Helical" evidence="7">
    <location>
        <begin position="396"/>
        <end position="414"/>
    </location>
</feature>
<evidence type="ECO:0000259" key="8">
    <source>
        <dbReference type="Pfam" id="PF06808"/>
    </source>
</evidence>
<feature type="transmembrane region" description="Helical" evidence="7">
    <location>
        <begin position="155"/>
        <end position="188"/>
    </location>
</feature>
<organism evidence="9 10">
    <name type="scientific">candidate division KSB3 bacterium</name>
    <dbReference type="NCBI Taxonomy" id="2044937"/>
    <lineage>
        <taxon>Bacteria</taxon>
        <taxon>candidate division KSB3</taxon>
    </lineage>
</organism>
<feature type="transmembrane region" description="Helical" evidence="7">
    <location>
        <begin position="46"/>
        <end position="65"/>
    </location>
</feature>
<evidence type="ECO:0000313" key="9">
    <source>
        <dbReference type="EMBL" id="MBD3324601.1"/>
    </source>
</evidence>
<dbReference type="InterPro" id="IPR004681">
    <property type="entry name" value="TRAP_DctM"/>
</dbReference>
<evidence type="ECO:0000256" key="6">
    <source>
        <dbReference type="ARBA" id="ARBA00023136"/>
    </source>
</evidence>
<dbReference type="EMBL" id="WJJP01000264">
    <property type="protein sequence ID" value="MBD3324601.1"/>
    <property type="molecule type" value="Genomic_DNA"/>
</dbReference>
<dbReference type="GO" id="GO:0022857">
    <property type="term" value="F:transmembrane transporter activity"/>
    <property type="evidence" value="ECO:0007669"/>
    <property type="project" value="TreeGrafter"/>
</dbReference>
<accession>A0A9D5Q668</accession>
<dbReference type="Proteomes" id="UP000649604">
    <property type="component" value="Unassembled WGS sequence"/>
</dbReference>
<keyword evidence="2" id="KW-1003">Cell membrane</keyword>
<protein>
    <submittedName>
        <fullName evidence="9">TRAP transporter large permease subunit</fullName>
    </submittedName>
</protein>
<evidence type="ECO:0000256" key="3">
    <source>
        <dbReference type="ARBA" id="ARBA00022519"/>
    </source>
</evidence>
<dbReference type="NCBIfam" id="TIGR00786">
    <property type="entry name" value="dctM"/>
    <property type="match status" value="1"/>
</dbReference>
<feature type="transmembrane region" description="Helical" evidence="7">
    <location>
        <begin position="346"/>
        <end position="367"/>
    </location>
</feature>
<feature type="transmembrane region" description="Helical" evidence="7">
    <location>
        <begin position="313"/>
        <end position="339"/>
    </location>
</feature>
<reference evidence="9" key="1">
    <citation type="submission" date="2019-11" db="EMBL/GenBank/DDBJ databases">
        <title>Microbial mats filling the niche in hypersaline microbial mats.</title>
        <authorList>
            <person name="Wong H.L."/>
            <person name="Macleod F.I."/>
            <person name="White R.A. III"/>
            <person name="Burns B.P."/>
        </authorList>
    </citation>
    <scope>NUCLEOTIDE SEQUENCE</scope>
    <source>
        <strain evidence="9">Rbin_158</strain>
    </source>
</reference>
<keyword evidence="3" id="KW-0997">Cell inner membrane</keyword>
<dbReference type="Pfam" id="PF06808">
    <property type="entry name" value="DctM"/>
    <property type="match status" value="1"/>
</dbReference>
<feature type="transmembrane region" description="Helical" evidence="7">
    <location>
        <begin position="271"/>
        <end position="293"/>
    </location>
</feature>
<evidence type="ECO:0000256" key="5">
    <source>
        <dbReference type="ARBA" id="ARBA00022989"/>
    </source>
</evidence>
<dbReference type="AlphaFoldDB" id="A0A9D5Q668"/>
<evidence type="ECO:0000313" key="10">
    <source>
        <dbReference type="Proteomes" id="UP000649604"/>
    </source>
</evidence>
<proteinExistence type="predicted"/>
<keyword evidence="4 7" id="KW-0812">Transmembrane</keyword>
<evidence type="ECO:0000256" key="7">
    <source>
        <dbReference type="SAM" id="Phobius"/>
    </source>
</evidence>
<feature type="transmembrane region" description="Helical" evidence="7">
    <location>
        <begin position="6"/>
        <end position="34"/>
    </location>
</feature>
<evidence type="ECO:0000256" key="2">
    <source>
        <dbReference type="ARBA" id="ARBA00022475"/>
    </source>
</evidence>
<comment type="caution">
    <text evidence="9">The sequence shown here is derived from an EMBL/GenBank/DDBJ whole genome shotgun (WGS) entry which is preliminary data.</text>
</comment>
<feature type="domain" description="TRAP C4-dicarboxylate transport system permease DctM subunit" evidence="8">
    <location>
        <begin position="6"/>
        <end position="415"/>
    </location>
</feature>
<dbReference type="PIRSF" id="PIRSF006066">
    <property type="entry name" value="HI0050"/>
    <property type="match status" value="1"/>
</dbReference>
<evidence type="ECO:0000256" key="1">
    <source>
        <dbReference type="ARBA" id="ARBA00004429"/>
    </source>
</evidence>
<keyword evidence="6 7" id="KW-0472">Membrane</keyword>
<keyword evidence="5 7" id="KW-1133">Transmembrane helix</keyword>
<feature type="transmembrane region" description="Helical" evidence="7">
    <location>
        <begin position="209"/>
        <end position="234"/>
    </location>
</feature>
<comment type="subcellular location">
    <subcellularLocation>
        <location evidence="1">Cell inner membrane</location>
        <topology evidence="1">Multi-pass membrane protein</topology>
    </subcellularLocation>
</comment>
<gene>
    <name evidence="9" type="ORF">GF339_08455</name>
</gene>
<dbReference type="PANTHER" id="PTHR33362:SF2">
    <property type="entry name" value="TRAP TRANSPORTER LARGE PERMEASE PROTEIN"/>
    <property type="match status" value="1"/>
</dbReference>
<dbReference type="GO" id="GO:0005886">
    <property type="term" value="C:plasma membrane"/>
    <property type="evidence" value="ECO:0007669"/>
    <property type="project" value="UniProtKB-SubCell"/>
</dbReference>
<feature type="transmembrane region" description="Helical" evidence="7">
    <location>
        <begin position="129"/>
        <end position="149"/>
    </location>
</feature>
<sequence>MTISIAVFFILLILGMPIGFVLGVTAVVAIYVLGMPDLMSLVATRFYSGADLFPLMAMPLFILAGEIMNRTGITLRVIDFANVLVGHIRGGLGHANILASVFFAGLTGSAVADTAAIGTMLIPTMRKTGYSASFAAAITASSSCIGPIIPPSTIMVIYGSFMGVSIAGLFAGGLIPGLLMAPALMLLTYRYAKRTGLETTQRRATLKEVALTFKSSALALAMPVIILGGILTGWFTPTEAGAVAVLYGLVVGFVVYRNIKFRDLWGILSNMSFVTAIVFIILGTAAILSWLLAAEQVPQKVAAAVLSVTENRYLVLFFINILLLLVGCFMDQTAALIILGPVLTPLALGVGVHPLHFGIIMCLNLVIGLTTPPLGACLFSCCSIARISVEQITKDIWPQILALLIVLMIVTYFPPITLTLPRLLGFID</sequence>